<proteinExistence type="inferred from homology"/>
<dbReference type="InterPro" id="IPR045122">
    <property type="entry name" value="Csc1-like"/>
</dbReference>
<evidence type="ECO:0008006" key="15">
    <source>
        <dbReference type="Google" id="ProtNLM"/>
    </source>
</evidence>
<keyword evidence="5 8" id="KW-1133">Transmembrane helix</keyword>
<feature type="region of interest" description="Disordered" evidence="7">
    <location>
        <begin position="1"/>
        <end position="30"/>
    </location>
</feature>
<dbReference type="GO" id="GO:0005886">
    <property type="term" value="C:plasma membrane"/>
    <property type="evidence" value="ECO:0007669"/>
    <property type="project" value="TreeGrafter"/>
</dbReference>
<evidence type="ECO:0000256" key="5">
    <source>
        <dbReference type="ARBA" id="ARBA00022989"/>
    </source>
</evidence>
<feature type="domain" description="CSC1/OSCA1-like cytosolic" evidence="12">
    <location>
        <begin position="206"/>
        <end position="441"/>
    </location>
</feature>
<feature type="compositionally biased region" description="Basic and acidic residues" evidence="7">
    <location>
        <begin position="294"/>
        <end position="303"/>
    </location>
</feature>
<dbReference type="PANTHER" id="PTHR13018:SF53">
    <property type="entry name" value="DUF221 DOMAIN PROTEIN"/>
    <property type="match status" value="1"/>
</dbReference>
<evidence type="ECO:0000256" key="7">
    <source>
        <dbReference type="SAM" id="MobiDB-lite"/>
    </source>
</evidence>
<feature type="transmembrane region" description="Helical" evidence="8">
    <location>
        <begin position="643"/>
        <end position="662"/>
    </location>
</feature>
<keyword evidence="4 8" id="KW-0812">Transmembrane</keyword>
<evidence type="ECO:0000256" key="3">
    <source>
        <dbReference type="ARBA" id="ARBA00022448"/>
    </source>
</evidence>
<comment type="similarity">
    <text evidence="2">Belongs to the CSC1 (TC 1.A.17) family.</text>
</comment>
<dbReference type="InterPro" id="IPR003864">
    <property type="entry name" value="CSC1/OSCA1-like_7TM"/>
</dbReference>
<dbReference type="GO" id="GO:0005227">
    <property type="term" value="F:calcium-activated cation channel activity"/>
    <property type="evidence" value="ECO:0007669"/>
    <property type="project" value="InterPro"/>
</dbReference>
<dbReference type="AlphaFoldDB" id="A0A0D2FX90"/>
<feature type="transmembrane region" description="Helical" evidence="8">
    <location>
        <begin position="668"/>
        <end position="689"/>
    </location>
</feature>
<feature type="domain" description="10TM putative phosphate transporter extracellular tail" evidence="10">
    <location>
        <begin position="872"/>
        <end position="957"/>
    </location>
</feature>
<dbReference type="Pfam" id="PF02714">
    <property type="entry name" value="RSN1_7TM"/>
    <property type="match status" value="1"/>
</dbReference>
<dbReference type="Pfam" id="PF13967">
    <property type="entry name" value="RSN1_TM"/>
    <property type="match status" value="1"/>
</dbReference>
<dbReference type="InterPro" id="IPR032880">
    <property type="entry name" value="CSC1/OSCA1-like_N"/>
</dbReference>
<feature type="transmembrane region" description="Helical" evidence="8">
    <location>
        <begin position="455"/>
        <end position="479"/>
    </location>
</feature>
<dbReference type="EMBL" id="KN846957">
    <property type="protein sequence ID" value="KIW71075.1"/>
    <property type="molecule type" value="Genomic_DNA"/>
</dbReference>
<feature type="domain" description="CSC1/OSCA1-like 7TM region" evidence="9">
    <location>
        <begin position="453"/>
        <end position="725"/>
    </location>
</feature>
<evidence type="ECO:0000256" key="8">
    <source>
        <dbReference type="SAM" id="Phobius"/>
    </source>
</evidence>
<reference evidence="13 14" key="1">
    <citation type="submission" date="2015-01" db="EMBL/GenBank/DDBJ databases">
        <title>The Genome Sequence of Capronia semiimmersa CBS27337.</title>
        <authorList>
            <consortium name="The Broad Institute Genomics Platform"/>
            <person name="Cuomo C."/>
            <person name="de Hoog S."/>
            <person name="Gorbushina A."/>
            <person name="Stielow B."/>
            <person name="Teixiera M."/>
            <person name="Abouelleil A."/>
            <person name="Chapman S.B."/>
            <person name="Priest M."/>
            <person name="Young S.K."/>
            <person name="Wortman J."/>
            <person name="Nusbaum C."/>
            <person name="Birren B."/>
        </authorList>
    </citation>
    <scope>NUCLEOTIDE SEQUENCE [LARGE SCALE GENOMIC DNA]</scope>
    <source>
        <strain evidence="13 14">CBS 27337</strain>
    </source>
</reference>
<keyword evidence="6 8" id="KW-0472">Membrane</keyword>
<evidence type="ECO:0000313" key="14">
    <source>
        <dbReference type="Proteomes" id="UP000054266"/>
    </source>
</evidence>
<dbReference type="Pfam" id="PF14703">
    <property type="entry name" value="PHM7_cyt"/>
    <property type="match status" value="1"/>
</dbReference>
<evidence type="ECO:0000259" key="12">
    <source>
        <dbReference type="Pfam" id="PF14703"/>
    </source>
</evidence>
<feature type="transmembrane region" description="Helical" evidence="8">
    <location>
        <begin position="546"/>
        <end position="574"/>
    </location>
</feature>
<gene>
    <name evidence="13" type="ORF">PV04_03283</name>
</gene>
<dbReference type="Pfam" id="PF12621">
    <property type="entry name" value="PHM7_ext"/>
    <property type="match status" value="1"/>
</dbReference>
<comment type="subcellular location">
    <subcellularLocation>
        <location evidence="1">Membrane</location>
        <topology evidence="1">Multi-pass membrane protein</topology>
    </subcellularLocation>
</comment>
<feature type="transmembrane region" description="Helical" evidence="8">
    <location>
        <begin position="710"/>
        <end position="728"/>
    </location>
</feature>
<evidence type="ECO:0000259" key="11">
    <source>
        <dbReference type="Pfam" id="PF13967"/>
    </source>
</evidence>
<feature type="domain" description="CSC1/OSCA1-like N-terminal transmembrane" evidence="11">
    <location>
        <begin position="35"/>
        <end position="183"/>
    </location>
</feature>
<dbReference type="HOGENOM" id="CLU_002458_2_1_1"/>
<feature type="region of interest" description="Disordered" evidence="7">
    <location>
        <begin position="274"/>
        <end position="339"/>
    </location>
</feature>
<name>A0A0D2FX90_9EURO</name>
<dbReference type="InterPro" id="IPR022257">
    <property type="entry name" value="PHM7_ext"/>
</dbReference>
<keyword evidence="3" id="KW-0813">Transport</keyword>
<dbReference type="Proteomes" id="UP000054266">
    <property type="component" value="Unassembled WGS sequence"/>
</dbReference>
<dbReference type="PANTHER" id="PTHR13018">
    <property type="entry name" value="PROBABLE MEMBRANE PROTEIN DUF221-RELATED"/>
    <property type="match status" value="1"/>
</dbReference>
<sequence>MDATDPRVGSARDNSTSPGLSRMVAGSNSSSGRNLLATFVPVLIWAAICIIIFIILRRKCPRVYAPRSLLRSLEPYERSPPLPNGWFDWFRDFYKIPSVFVLNHSSLDGYLFLRFLRVLGVICVVGIGLLWPILLPLHATGGAGNRELDALTLGNVVSPNRFYAHAILAWVYFIFILYMVSRECVYYINLRQAYLLSPFYANRLSSRTVLYMNVPRQYLDEDRLRWMLGSSVKRIWIPQTTDELDRMVKEREQTAMRLEKAEFALIRTANSARTKALKKAQSEDSKRHSSAAVSDHDLKDESTHPNPKSTAAEAVRVSAGSDDTSSPVEDGQEKTLPDVNGSVASQWIPHSWRPHHRPIANYGRRVDTIKWTRNQIKKLNLRIARVRRDLLFKTEGMMPSVFVEFETHTDAQHAYQTLTHHRPLHMAQRYLGVRPFEILWDSLSMSWWETIARRFLVKAFITALIIFWAIPSAFVGTISNIEYLSEKVVFLGWIADLPGVVTGIISGVLPALALSLLMSIVPGILRYCARLGGVPTLTGIELYTQHAYFAFSVVQVFLITTLTSAASAAVTKLLEDPTTAKDLLSQNLPKASNFYLSYFLLQSLALGSGALVQFGNLFHFHVFEKFSNNPRKTYLRWHRLRRIHWGGIFPVYTNLGVIALTYALIAPIILGFAAVGVGFLHVVFRYNLIYVYDSQVDTKGLVYPRAMMQLLLGLYFSEICMIGLFSLRGAYVPVVLTAILLVLTGLVHTSLIDALGPLLWSLPKSLTKEEDQHLLGNRSPNGRAQNLEDGEQYQQPADFLNDEHEHVGGESRALEGADGTFNALGGGVKAMLSKKFKQELPEVNLAMAAVGGFWMRWISPDPHQKSNFLLRWLHPEVYSDYTILRKMVPQDLPDPVYPEDIERDIYYPPSMMMKPPTLWIPKDPGGISRQEVQHTEKALPATDEYVSIDEKGQLTINLEEPRLLFDIDRLRY</sequence>
<keyword evidence="14" id="KW-1185">Reference proteome</keyword>
<feature type="transmembrane region" description="Helical" evidence="8">
    <location>
        <begin position="115"/>
        <end position="134"/>
    </location>
</feature>
<evidence type="ECO:0000256" key="2">
    <source>
        <dbReference type="ARBA" id="ARBA00007779"/>
    </source>
</evidence>
<evidence type="ECO:0000313" key="13">
    <source>
        <dbReference type="EMBL" id="KIW71075.1"/>
    </source>
</evidence>
<evidence type="ECO:0000259" key="9">
    <source>
        <dbReference type="Pfam" id="PF02714"/>
    </source>
</evidence>
<feature type="transmembrane region" description="Helical" evidence="8">
    <location>
        <begin position="162"/>
        <end position="181"/>
    </location>
</feature>
<evidence type="ECO:0000256" key="4">
    <source>
        <dbReference type="ARBA" id="ARBA00022692"/>
    </source>
</evidence>
<evidence type="ECO:0000256" key="6">
    <source>
        <dbReference type="ARBA" id="ARBA00023136"/>
    </source>
</evidence>
<evidence type="ECO:0000259" key="10">
    <source>
        <dbReference type="Pfam" id="PF12621"/>
    </source>
</evidence>
<evidence type="ECO:0000256" key="1">
    <source>
        <dbReference type="ARBA" id="ARBA00004141"/>
    </source>
</evidence>
<dbReference type="InterPro" id="IPR027815">
    <property type="entry name" value="CSC1/OSCA1-like_cyt"/>
</dbReference>
<organism evidence="13 14">
    <name type="scientific">Phialophora macrospora</name>
    <dbReference type="NCBI Taxonomy" id="1851006"/>
    <lineage>
        <taxon>Eukaryota</taxon>
        <taxon>Fungi</taxon>
        <taxon>Dikarya</taxon>
        <taxon>Ascomycota</taxon>
        <taxon>Pezizomycotina</taxon>
        <taxon>Eurotiomycetes</taxon>
        <taxon>Chaetothyriomycetidae</taxon>
        <taxon>Chaetothyriales</taxon>
        <taxon>Herpotrichiellaceae</taxon>
        <taxon>Phialophora</taxon>
    </lineage>
</organism>
<accession>A0A0D2FX90</accession>
<feature type="transmembrane region" description="Helical" evidence="8">
    <location>
        <begin position="499"/>
        <end position="525"/>
    </location>
</feature>
<feature type="transmembrane region" description="Helical" evidence="8">
    <location>
        <begin position="594"/>
        <end position="622"/>
    </location>
</feature>
<feature type="transmembrane region" description="Helical" evidence="8">
    <location>
        <begin position="35"/>
        <end position="56"/>
    </location>
</feature>
<protein>
    <recommendedName>
        <fullName evidence="15">CSC1/OSCA1-like 7TM region domain-containing protein</fullName>
    </recommendedName>
</protein>